<dbReference type="Proteomes" id="UP000653305">
    <property type="component" value="Unassembled WGS sequence"/>
</dbReference>
<comment type="subcellular location">
    <subcellularLocation>
        <location evidence="1">Membrane</location>
    </subcellularLocation>
</comment>
<evidence type="ECO:0000256" key="4">
    <source>
        <dbReference type="ARBA" id="ARBA00023136"/>
    </source>
</evidence>
<name>A0A830C1G8_9LAMI</name>
<evidence type="ECO:0000256" key="1">
    <source>
        <dbReference type="ARBA" id="ARBA00004370"/>
    </source>
</evidence>
<comment type="similarity">
    <text evidence="2 5">Belongs to the CDP-alcohol phosphatidyltransferase class-I family.</text>
</comment>
<proteinExistence type="inferred from homology"/>
<dbReference type="GO" id="GO:0008654">
    <property type="term" value="P:phospholipid biosynthetic process"/>
    <property type="evidence" value="ECO:0007669"/>
    <property type="project" value="InterPro"/>
</dbReference>
<evidence type="ECO:0000313" key="7">
    <source>
        <dbReference type="EMBL" id="GFP94427.1"/>
    </source>
</evidence>
<comment type="caution">
    <text evidence="7">The sequence shown here is derived from an EMBL/GenBank/DDBJ whole genome shotgun (WGS) entry which is preliminary data.</text>
</comment>
<keyword evidence="6" id="KW-1133">Transmembrane helix</keyword>
<dbReference type="PANTHER" id="PTHR10414">
    <property type="entry name" value="ETHANOLAMINEPHOSPHOTRANSFERASE"/>
    <property type="match status" value="1"/>
</dbReference>
<dbReference type="EMBL" id="BMAC01000349">
    <property type="protein sequence ID" value="GFP94427.1"/>
    <property type="molecule type" value="Genomic_DNA"/>
</dbReference>
<dbReference type="InterPro" id="IPR043130">
    <property type="entry name" value="CDP-OH_PTrfase_TM_dom"/>
</dbReference>
<evidence type="ECO:0000256" key="2">
    <source>
        <dbReference type="ARBA" id="ARBA00010441"/>
    </source>
</evidence>
<dbReference type="Gene3D" id="1.20.120.1760">
    <property type="match status" value="1"/>
</dbReference>
<keyword evidence="4 6" id="KW-0472">Membrane</keyword>
<dbReference type="AlphaFoldDB" id="A0A830C1G8"/>
<feature type="transmembrane region" description="Helical" evidence="6">
    <location>
        <begin position="43"/>
        <end position="67"/>
    </location>
</feature>
<organism evidence="7 8">
    <name type="scientific">Phtheirospermum japonicum</name>
    <dbReference type="NCBI Taxonomy" id="374723"/>
    <lineage>
        <taxon>Eukaryota</taxon>
        <taxon>Viridiplantae</taxon>
        <taxon>Streptophyta</taxon>
        <taxon>Embryophyta</taxon>
        <taxon>Tracheophyta</taxon>
        <taxon>Spermatophyta</taxon>
        <taxon>Magnoliopsida</taxon>
        <taxon>eudicotyledons</taxon>
        <taxon>Gunneridae</taxon>
        <taxon>Pentapetalae</taxon>
        <taxon>asterids</taxon>
        <taxon>lamiids</taxon>
        <taxon>Lamiales</taxon>
        <taxon>Orobanchaceae</taxon>
        <taxon>Orobanchaceae incertae sedis</taxon>
        <taxon>Phtheirospermum</taxon>
    </lineage>
</organism>
<dbReference type="Pfam" id="PF01066">
    <property type="entry name" value="CDP-OH_P_transf"/>
    <property type="match status" value="1"/>
</dbReference>
<evidence type="ECO:0000256" key="6">
    <source>
        <dbReference type="SAM" id="Phobius"/>
    </source>
</evidence>
<dbReference type="PROSITE" id="PS00379">
    <property type="entry name" value="CDP_ALCOHOL_P_TRANSF"/>
    <property type="match status" value="1"/>
</dbReference>
<reference evidence="7" key="1">
    <citation type="submission" date="2020-07" db="EMBL/GenBank/DDBJ databases">
        <title>Ethylene signaling mediates host invasion by parasitic plants.</title>
        <authorList>
            <person name="Yoshida S."/>
        </authorList>
    </citation>
    <scope>NUCLEOTIDE SEQUENCE</scope>
    <source>
        <strain evidence="7">Okayama</strain>
    </source>
</reference>
<dbReference type="OrthoDB" id="196717at2759"/>
<keyword evidence="6" id="KW-0812">Transmembrane</keyword>
<dbReference type="InterPro" id="IPR000462">
    <property type="entry name" value="CDP-OH_P_trans"/>
</dbReference>
<keyword evidence="8" id="KW-1185">Reference proteome</keyword>
<feature type="transmembrane region" description="Helical" evidence="6">
    <location>
        <begin position="141"/>
        <end position="157"/>
    </location>
</feature>
<evidence type="ECO:0000256" key="3">
    <source>
        <dbReference type="ARBA" id="ARBA00022679"/>
    </source>
</evidence>
<feature type="transmembrane region" description="Helical" evidence="6">
    <location>
        <begin position="177"/>
        <end position="196"/>
    </location>
</feature>
<gene>
    <name evidence="7" type="ORF">PHJA_001587100</name>
</gene>
<dbReference type="InterPro" id="IPR014472">
    <property type="entry name" value="CHOPT"/>
</dbReference>
<keyword evidence="3 5" id="KW-0808">Transferase</keyword>
<evidence type="ECO:0000313" key="8">
    <source>
        <dbReference type="Proteomes" id="UP000653305"/>
    </source>
</evidence>
<dbReference type="InterPro" id="IPR048254">
    <property type="entry name" value="CDP_ALCOHOL_P_TRANSF_CS"/>
</dbReference>
<accession>A0A830C1G8</accession>
<dbReference type="GO" id="GO:0016020">
    <property type="term" value="C:membrane"/>
    <property type="evidence" value="ECO:0007669"/>
    <property type="project" value="UniProtKB-SubCell"/>
</dbReference>
<sequence>MEYIGAHGVAALHRYKYSGVDHPYVAKYVLQPFWTHCVHLFPLWVFHVQITLMGFMFLVTSALLGYIYSPQLDSPPPRWVHFAHGLLLFLYQTFDAVDGKQARRTSSSSPLGELFDHGCDALACAFESLAFGSTTMCGRNALWFWVISTIPFYFVTWERLFTNTLILPLVNGPTEGLILIYVTHFFIAFVGAECWAQSFGKKFPFLSWMPFVNGKFFCIKNKNTIKFDVDNI</sequence>
<dbReference type="GO" id="GO:0016780">
    <property type="term" value="F:phosphotransferase activity, for other substituted phosphate groups"/>
    <property type="evidence" value="ECO:0007669"/>
    <property type="project" value="InterPro"/>
</dbReference>
<evidence type="ECO:0000256" key="5">
    <source>
        <dbReference type="RuleBase" id="RU003750"/>
    </source>
</evidence>
<dbReference type="PANTHER" id="PTHR10414:SF37">
    <property type="entry name" value="BB IN A BOXCAR, ISOFORM C"/>
    <property type="match status" value="1"/>
</dbReference>
<protein>
    <submittedName>
        <fullName evidence="7">Choline/ethanolaminephosphotransferase 1</fullName>
    </submittedName>
</protein>